<evidence type="ECO:0000259" key="12">
    <source>
        <dbReference type="Pfam" id="PF06419"/>
    </source>
</evidence>
<dbReference type="GO" id="GO:0017119">
    <property type="term" value="C:Golgi transport complex"/>
    <property type="evidence" value="ECO:0007669"/>
    <property type="project" value="UniProtKB-UniRule"/>
</dbReference>
<feature type="compositionally biased region" description="Pro residues" evidence="11">
    <location>
        <begin position="58"/>
        <end position="70"/>
    </location>
</feature>
<reference evidence="14 15" key="1">
    <citation type="submission" date="2021-02" db="EMBL/GenBank/DDBJ databases">
        <title>Leishmania (Mundinia) enrietti genome sequencing and assembly.</title>
        <authorList>
            <person name="Almutairi H."/>
            <person name="Gatherer D."/>
        </authorList>
    </citation>
    <scope>NUCLEOTIDE SEQUENCE [LARGE SCALE GENOMIC DNA]</scope>
    <source>
        <strain evidence="14">CUR178</strain>
    </source>
</reference>
<keyword evidence="15" id="KW-1185">Reference proteome</keyword>
<keyword evidence="10" id="KW-0175">Coiled coil</keyword>
<feature type="compositionally biased region" description="Polar residues" evidence="11">
    <location>
        <begin position="500"/>
        <end position="510"/>
    </location>
</feature>
<dbReference type="PANTHER" id="PTHR21506:SF0">
    <property type="entry name" value="CONSERVED OLIGOMERIC GOLGI COMPLEX SUBUNIT 6"/>
    <property type="match status" value="1"/>
</dbReference>
<dbReference type="SMART" id="SM01087">
    <property type="entry name" value="COG6"/>
    <property type="match status" value="1"/>
</dbReference>
<gene>
    <name evidence="14" type="ORF">CUR178_01366</name>
</gene>
<keyword evidence="6 9" id="KW-0333">Golgi apparatus</keyword>
<evidence type="ECO:0000256" key="6">
    <source>
        <dbReference type="ARBA" id="ARBA00023034"/>
    </source>
</evidence>
<evidence type="ECO:0000259" key="13">
    <source>
        <dbReference type="Pfam" id="PF20653"/>
    </source>
</evidence>
<feature type="region of interest" description="Disordered" evidence="11">
    <location>
        <begin position="52"/>
        <end position="77"/>
    </location>
</feature>
<comment type="subcellular location">
    <subcellularLocation>
        <location evidence="1 9">Golgi apparatus membrane</location>
        <topology evidence="1 9">Peripheral membrane protein</topology>
    </subcellularLocation>
</comment>
<name>A0A836GAI3_LEIEN</name>
<evidence type="ECO:0000313" key="14">
    <source>
        <dbReference type="EMBL" id="KAG5468534.1"/>
    </source>
</evidence>
<evidence type="ECO:0000256" key="5">
    <source>
        <dbReference type="ARBA" id="ARBA00022927"/>
    </source>
</evidence>
<feature type="region of interest" description="Disordered" evidence="11">
    <location>
        <begin position="561"/>
        <end position="596"/>
    </location>
</feature>
<dbReference type="Proteomes" id="UP000674179">
    <property type="component" value="Chromosome 34"/>
</dbReference>
<comment type="function">
    <text evidence="9">Required for normal Golgi function.</text>
</comment>
<feature type="region of interest" description="Disordered" evidence="11">
    <location>
        <begin position="418"/>
        <end position="444"/>
    </location>
</feature>
<dbReference type="GeneID" id="94168648"/>
<feature type="domain" description="Conserved Oligomeric Golgi complex subunit 6 C-terminal" evidence="13">
    <location>
        <begin position="310"/>
        <end position="551"/>
    </location>
</feature>
<feature type="coiled-coil region" evidence="10">
    <location>
        <begin position="200"/>
        <end position="303"/>
    </location>
</feature>
<dbReference type="InterPro" id="IPR010490">
    <property type="entry name" value="COG6"/>
</dbReference>
<dbReference type="Pfam" id="PF06419">
    <property type="entry name" value="COG6_N"/>
    <property type="match status" value="1"/>
</dbReference>
<keyword evidence="7 9" id="KW-0472">Membrane</keyword>
<organism evidence="14 15">
    <name type="scientific">Leishmania enriettii</name>
    <dbReference type="NCBI Taxonomy" id="5663"/>
    <lineage>
        <taxon>Eukaryota</taxon>
        <taxon>Discoba</taxon>
        <taxon>Euglenozoa</taxon>
        <taxon>Kinetoplastea</taxon>
        <taxon>Metakinetoplastina</taxon>
        <taxon>Trypanosomatida</taxon>
        <taxon>Trypanosomatidae</taxon>
        <taxon>Leishmaniinae</taxon>
        <taxon>Leishmania</taxon>
    </lineage>
</organism>
<evidence type="ECO:0000256" key="1">
    <source>
        <dbReference type="ARBA" id="ARBA00004395"/>
    </source>
</evidence>
<dbReference type="KEGG" id="lenr:94168648"/>
<dbReference type="PANTHER" id="PTHR21506">
    <property type="entry name" value="COMPONENT OF OLIGOMERIC GOLGI COMPLEX 6"/>
    <property type="match status" value="1"/>
</dbReference>
<evidence type="ECO:0000256" key="8">
    <source>
        <dbReference type="ARBA" id="ARBA00031348"/>
    </source>
</evidence>
<feature type="region of interest" description="Disordered" evidence="11">
    <location>
        <begin position="493"/>
        <end position="521"/>
    </location>
</feature>
<keyword evidence="4 9" id="KW-0813">Transport</keyword>
<dbReference type="OrthoDB" id="272987at2759"/>
<dbReference type="GO" id="GO:0015031">
    <property type="term" value="P:protein transport"/>
    <property type="evidence" value="ECO:0007669"/>
    <property type="project" value="UniProtKB-KW"/>
</dbReference>
<evidence type="ECO:0000256" key="9">
    <source>
        <dbReference type="RuleBase" id="RU365075"/>
    </source>
</evidence>
<comment type="subunit">
    <text evidence="9">Component of the conserved oligomeric Golgi complex.</text>
</comment>
<protein>
    <recommendedName>
        <fullName evidence="3 9">Conserved oligomeric Golgi complex subunit 6</fullName>
        <shortName evidence="9">COG complex subunit 6</shortName>
    </recommendedName>
    <alternativeName>
        <fullName evidence="8 9">Component of oligomeric Golgi complex 6</fullName>
    </alternativeName>
</protein>
<dbReference type="RefSeq" id="XP_067689241.1">
    <property type="nucleotide sequence ID" value="XM_067833138.1"/>
</dbReference>
<evidence type="ECO:0000256" key="3">
    <source>
        <dbReference type="ARBA" id="ARBA00020973"/>
    </source>
</evidence>
<feature type="domain" description="Conserved oligomeric complex COG6 N-terminal" evidence="12">
    <location>
        <begin position="172"/>
        <end position="275"/>
    </location>
</feature>
<dbReference type="GO" id="GO:0006891">
    <property type="term" value="P:intra-Golgi vesicle-mediated transport"/>
    <property type="evidence" value="ECO:0007669"/>
    <property type="project" value="UniProtKB-UniRule"/>
</dbReference>
<comment type="similarity">
    <text evidence="2 9">Belongs to the COG6 family.</text>
</comment>
<evidence type="ECO:0000256" key="7">
    <source>
        <dbReference type="ARBA" id="ARBA00023136"/>
    </source>
</evidence>
<keyword evidence="5 9" id="KW-0653">Protein transport</keyword>
<evidence type="ECO:0000256" key="2">
    <source>
        <dbReference type="ARBA" id="ARBA00011023"/>
    </source>
</evidence>
<dbReference type="AlphaFoldDB" id="A0A836GAI3"/>
<evidence type="ECO:0000313" key="15">
    <source>
        <dbReference type="Proteomes" id="UP000674179"/>
    </source>
</evidence>
<evidence type="ECO:0000256" key="11">
    <source>
        <dbReference type="SAM" id="MobiDB-lite"/>
    </source>
</evidence>
<dbReference type="InterPro" id="IPR048368">
    <property type="entry name" value="COG6_N"/>
</dbReference>
<accession>A0A836GAI3</accession>
<proteinExistence type="inferred from homology"/>
<feature type="region of interest" description="Disordered" evidence="11">
    <location>
        <begin position="877"/>
        <end position="898"/>
    </location>
</feature>
<dbReference type="GO" id="GO:0000139">
    <property type="term" value="C:Golgi membrane"/>
    <property type="evidence" value="ECO:0007669"/>
    <property type="project" value="UniProtKB-SubCell"/>
</dbReference>
<dbReference type="EMBL" id="JAFHKP010000034">
    <property type="protein sequence ID" value="KAG5468534.1"/>
    <property type="molecule type" value="Genomic_DNA"/>
</dbReference>
<evidence type="ECO:0000256" key="4">
    <source>
        <dbReference type="ARBA" id="ARBA00022448"/>
    </source>
</evidence>
<feature type="region of interest" description="Disordered" evidence="11">
    <location>
        <begin position="137"/>
        <end position="164"/>
    </location>
</feature>
<evidence type="ECO:0000256" key="10">
    <source>
        <dbReference type="SAM" id="Coils"/>
    </source>
</evidence>
<comment type="caution">
    <text evidence="14">The sequence shown here is derived from an EMBL/GenBank/DDBJ whole genome shotgun (WGS) entry which is preliminary data.</text>
</comment>
<dbReference type="InterPro" id="IPR048369">
    <property type="entry name" value="COG6_C"/>
</dbReference>
<dbReference type="Pfam" id="PF20653">
    <property type="entry name" value="COG6_C"/>
    <property type="match status" value="1"/>
</dbReference>
<sequence>MSTHANGAGASLPLALPLSLQSANVQPSPVVLDKQPATVSITDGFASAAAASHSAPSLPAPSGPSRPLPPDAATRPTAAAESAVTYVMSAKNNATQRKVAKLLDITSSSEIKDLAGYVDNILPGYFCCTGNSDQDGSSSAEVAATTSPNAPPTPSSAASGHTNSSNKSITAIALRSALDHRTIDVHKSFLQEFTAVYQSYQRVAAQVNELQSKCSSLEETLNTSAGRPKGEVEDFFYQIQAYQAELQLVQSHEKEVDEFRKQHHFGAAEQQVLEEGAVDMAFLNVLERARQVHQRSRELLQSQEYHQGAAAVMESTHGAIARATEKIARHLLSTAGSATGGGEGRGAGVAASAAAGGVGSIAADVPEVTGFQVRCVRLLYEESPLLHEKFLDEVARLRRASVLRRYFHLLTTGSSNTSAGLYQSGGQPAAYDDSAGRGRGSNAAGMGARPLEAELNNPTYFFSSLCAWLHQTIVEEQDFLHGFFVSDEAEVGQGGRRSHSATGAPSTSSPHAGGDAARAAHDTARQQALLDSVFGGVCKHIRAALDNVIERLGRTATVLGAASGSSESGDRGGRSGSAALPERTGALAPSKGPRGLTGGLTRLFMAATGRSPAGAFRGSGQDESNVLLQRYAGVTTRAQQVAVASSMLRPPLEGIQTCVTLVQLFEYYTATTFVPLLGCNSALTRFISTTAPEQTRELFQRLLHVLAVHLLDSTAGIIGRTATLRRLASSNALKQAVDCDDAQGTLPLTAERSAVAKAGSSTYVLDFLVAFTYGSDANGMSGVPNASESSLLNDSESDLSMSATSLSVATATAGFRQASDGQLQGHSAHDLRRVLSQLILPPSPEIMAYCAVVHSVLQDTARQVELLGAIAKQQSAAAAQERRSSDPPEDVEPSAAAPARHTEVKLFLQGLLLSLLKTARSVQVDAPFRTNLDDPCRAIVEHNVLHQLHDVLEQHALVLGVLFNEADTQSQEAEQTLDSIRAECVTTMAALRQRLVSAWANAIKLFYFPLSTAAVVAAVSSASAAEADEKRLITLKKDVRRVLKQFMNVYNTVASLGHLPEPVPLLLAVAGGGDICEEVRRKVTLSVVEDVYPAEFEMLSSLPPTKELLAVQSEMAPQNLLMLVDFSSPAPVASV</sequence>